<evidence type="ECO:0008006" key="2">
    <source>
        <dbReference type="Google" id="ProtNLM"/>
    </source>
</evidence>
<dbReference type="AlphaFoldDB" id="X1LKA1"/>
<proteinExistence type="predicted"/>
<dbReference type="PANTHER" id="PTHR37954:SF3">
    <property type="entry name" value="DUF169 DOMAIN-CONTAINING PROTEIN"/>
    <property type="match status" value="1"/>
</dbReference>
<sequence length="253" mass="28450">MTRWTKIYEDLNKALHLRTYPLAVKYFPSLNERPKGIAKPKEPLNVCQIASLARYYGRSVYFTVENMACIVGAVCLGLYPMPEQVESGKIADFWHKDRDAAREFIQSVPKIEYGEVKAIVIAPLHQDRVTFEPDQFLIYANTAQTMRILQGHLWGRGGRVSFSTGGEYSLCADAMAQSYLTKDFSLTIPCFGDRQTAMAMDDELAVCIPASMIGRILEGMKNTQLVSPYPIPYGSINSTPTFMPKDFLTEYAS</sequence>
<protein>
    <recommendedName>
        <fullName evidence="2">DUF169 domain-containing protein</fullName>
    </recommendedName>
</protein>
<dbReference type="EMBL" id="BARV01017110">
    <property type="protein sequence ID" value="GAI19807.1"/>
    <property type="molecule type" value="Genomic_DNA"/>
</dbReference>
<feature type="non-terminal residue" evidence="1">
    <location>
        <position position="253"/>
    </location>
</feature>
<evidence type="ECO:0000313" key="1">
    <source>
        <dbReference type="EMBL" id="GAI19807.1"/>
    </source>
</evidence>
<name>X1LKA1_9ZZZZ</name>
<gene>
    <name evidence="1" type="ORF">S06H3_29223</name>
</gene>
<dbReference type="InterPro" id="IPR003748">
    <property type="entry name" value="DUF169"/>
</dbReference>
<reference evidence="1" key="1">
    <citation type="journal article" date="2014" name="Front. Microbiol.">
        <title>High frequency of phylogenetically diverse reductive dehalogenase-homologous genes in deep subseafloor sedimentary metagenomes.</title>
        <authorList>
            <person name="Kawai M."/>
            <person name="Futagami T."/>
            <person name="Toyoda A."/>
            <person name="Takaki Y."/>
            <person name="Nishi S."/>
            <person name="Hori S."/>
            <person name="Arai W."/>
            <person name="Tsubouchi T."/>
            <person name="Morono Y."/>
            <person name="Uchiyama I."/>
            <person name="Ito T."/>
            <person name="Fujiyama A."/>
            <person name="Inagaki F."/>
            <person name="Takami H."/>
        </authorList>
    </citation>
    <scope>NUCLEOTIDE SEQUENCE</scope>
    <source>
        <strain evidence="1">Expedition CK06-06</strain>
    </source>
</reference>
<dbReference type="PANTHER" id="PTHR37954">
    <property type="entry name" value="BLL4979 PROTEIN"/>
    <property type="match status" value="1"/>
</dbReference>
<organism evidence="1">
    <name type="scientific">marine sediment metagenome</name>
    <dbReference type="NCBI Taxonomy" id="412755"/>
    <lineage>
        <taxon>unclassified sequences</taxon>
        <taxon>metagenomes</taxon>
        <taxon>ecological metagenomes</taxon>
    </lineage>
</organism>
<dbReference type="Pfam" id="PF02596">
    <property type="entry name" value="DUF169"/>
    <property type="match status" value="1"/>
</dbReference>
<comment type="caution">
    <text evidence="1">The sequence shown here is derived from an EMBL/GenBank/DDBJ whole genome shotgun (WGS) entry which is preliminary data.</text>
</comment>
<accession>X1LKA1</accession>